<dbReference type="InterPro" id="IPR016102">
    <property type="entry name" value="Succinyl-CoA_synth-like"/>
</dbReference>
<dbReference type="EMBL" id="CP012172">
    <property type="protein sequence ID" value="AKV74577.1"/>
    <property type="molecule type" value="Genomic_DNA"/>
</dbReference>
<dbReference type="Proteomes" id="UP000029084">
    <property type="component" value="Chromosome"/>
</dbReference>
<organism evidence="7 13">
    <name type="scientific">Metallosphaera sedula</name>
    <dbReference type="NCBI Taxonomy" id="43687"/>
    <lineage>
        <taxon>Archaea</taxon>
        <taxon>Thermoproteota</taxon>
        <taxon>Thermoprotei</taxon>
        <taxon>Sulfolobales</taxon>
        <taxon>Sulfolobaceae</taxon>
        <taxon>Metallosphaera</taxon>
    </lineage>
</organism>
<evidence type="ECO:0000313" key="11">
    <source>
        <dbReference type="EMBL" id="AKV81312.1"/>
    </source>
</evidence>
<dbReference type="Gene3D" id="3.30.1490.20">
    <property type="entry name" value="ATP-grasp fold, A domain"/>
    <property type="match status" value="1"/>
</dbReference>
<dbReference type="GO" id="GO:0004775">
    <property type="term" value="F:succinate-CoA ligase (ADP-forming) activity"/>
    <property type="evidence" value="ECO:0007669"/>
    <property type="project" value="UniProtKB-EC"/>
</dbReference>
<dbReference type="InterPro" id="IPR013650">
    <property type="entry name" value="ATP-grasp_succ-CoA_synth-type"/>
</dbReference>
<dbReference type="AlphaFoldDB" id="A0A088E5X1"/>
<evidence type="ECO:0000313" key="9">
    <source>
        <dbReference type="EMBL" id="AKV76816.1"/>
    </source>
</evidence>
<dbReference type="GO" id="GO:0006099">
    <property type="term" value="P:tricarboxylic acid cycle"/>
    <property type="evidence" value="ECO:0007669"/>
    <property type="project" value="InterPro"/>
</dbReference>
<reference evidence="7 13" key="1">
    <citation type="journal article" date="2014" name="J. Bacteriol.">
        <title>Role of an Archaeal PitA Transporter in the Copper and Arsenic Resistance of Metallosphaera sedula, an Extreme Thermoacidophile.</title>
        <authorList>
            <person name="McCarthy S."/>
            <person name="Ai C."/>
            <person name="Wheaton G."/>
            <person name="Tevatia R."/>
            <person name="Eckrich V."/>
            <person name="Kelly R."/>
            <person name="Blum P."/>
        </authorList>
    </citation>
    <scope>NUCLEOTIDE SEQUENCE [LARGE SCALE GENOMIC DNA]</scope>
    <source>
        <strain evidence="7 13">CuR1</strain>
    </source>
</reference>
<dbReference type="EMBL" id="CP012173">
    <property type="protein sequence ID" value="AKV76816.1"/>
    <property type="molecule type" value="Genomic_DNA"/>
</dbReference>
<dbReference type="PROSITE" id="PS01217">
    <property type="entry name" value="SUCCINYL_COA_LIG_3"/>
    <property type="match status" value="1"/>
</dbReference>
<dbReference type="Proteomes" id="UP000061362">
    <property type="component" value="Chromosome"/>
</dbReference>
<dbReference type="Gene3D" id="3.40.50.261">
    <property type="entry name" value="Succinyl-CoA synthetase domains"/>
    <property type="match status" value="1"/>
</dbReference>
<protein>
    <submittedName>
        <fullName evidence="8">Succinate--CoA ligase</fullName>
    </submittedName>
    <submittedName>
        <fullName evidence="7">Succinyl-CoA synthetase (ADP-forming) beta subunit</fullName>
        <ecNumber evidence="7">6.2.1.5</ecNumber>
    </submittedName>
</protein>
<evidence type="ECO:0000313" key="8">
    <source>
        <dbReference type="EMBL" id="AKV74577.1"/>
    </source>
</evidence>
<evidence type="ECO:0000313" key="13">
    <source>
        <dbReference type="Proteomes" id="UP000029084"/>
    </source>
</evidence>
<dbReference type="GO" id="GO:0005524">
    <property type="term" value="F:ATP binding"/>
    <property type="evidence" value="ECO:0007669"/>
    <property type="project" value="UniProtKB-UniRule"/>
</dbReference>
<evidence type="ECO:0000259" key="6">
    <source>
        <dbReference type="PROSITE" id="PS50975"/>
    </source>
</evidence>
<gene>
    <name evidence="7" type="ORF">HA72_1582</name>
    <name evidence="8" type="ORF">MsedA_1604</name>
    <name evidence="9" type="ORF">MsedB_1606</name>
    <name evidence="10" type="ORF">MsedC_1604</name>
    <name evidence="11" type="ORF">MsedD_1605</name>
    <name evidence="12" type="ORF">MsedE_1608</name>
</gene>
<proteinExistence type="predicted"/>
<sequence length="337" mass="37023">MKLYEYEGKRLFSLVNIPVPRGQVVKSPVHVQGKVVVKSQLLEGGRGKRGLVRVTEDSYGTIQELMKEGINTFLIEEFVPHTREIYLSAMMDRETGNPMIVASPFGGINIEESKDVKTFVIPIDRKLMRYDVDAIEKYVGYRGLGGVIEGLLRLILEYDAELAEINPLAITENGPLALDSKVILDDNALYRHEELLKELQREKVPADSYVELEGDVGIVGNGAGLTMATMDLVKLMGGNPADFLDVGGGADTEKVASAVIRVGSNPKVKKIVINIFGGITRCDEVAKGIVEAYRKINKPIYVRLTGTNEDEGKKILQSQGIRVYEDALTAIGDALRS</sequence>
<feature type="domain" description="ATP-grasp" evidence="6">
    <location>
        <begin position="9"/>
        <end position="200"/>
    </location>
</feature>
<dbReference type="SUPFAM" id="SSF52210">
    <property type="entry name" value="Succinyl-CoA synthetase domains"/>
    <property type="match status" value="1"/>
</dbReference>
<dbReference type="PIRSF" id="PIRSF001554">
    <property type="entry name" value="SucCS_beta"/>
    <property type="match status" value="1"/>
</dbReference>
<dbReference type="InterPro" id="IPR011761">
    <property type="entry name" value="ATP-grasp"/>
</dbReference>
<dbReference type="Proteomes" id="UP000062398">
    <property type="component" value="Chromosome"/>
</dbReference>
<keyword evidence="2" id="KW-0479">Metal-binding</keyword>
<reference evidence="12 14" key="3">
    <citation type="submission" date="2015-07" db="EMBL/GenBank/DDBJ databases">
        <title>Physiological, transcriptional responses and genome re-sequencing of acid resistant extremely thermoacidophilic Metallosphaera sedula SARC-M1.</title>
        <authorList>
            <person name="Ai C."/>
            <person name="McCarthy S."/>
            <person name="Eckrich V."/>
            <person name="Rudrappa D."/>
            <person name="Qiu G."/>
            <person name="Blum P."/>
        </authorList>
    </citation>
    <scope>NUCLEOTIDE SEQUENCE [LARGE SCALE GENOMIC DNA]</scope>
    <source>
        <strain evidence="12 14">SARC-M1</strain>
    </source>
</reference>
<dbReference type="EMBL" id="CP012176">
    <property type="protein sequence ID" value="AKV83547.1"/>
    <property type="molecule type" value="Genomic_DNA"/>
</dbReference>
<dbReference type="PATRIC" id="fig|43687.5.peg.1712"/>
<keyword evidence="4" id="KW-0460">Magnesium</keyword>
<dbReference type="GO" id="GO:0046872">
    <property type="term" value="F:metal ion binding"/>
    <property type="evidence" value="ECO:0007669"/>
    <property type="project" value="UniProtKB-KW"/>
</dbReference>
<dbReference type="OMA" id="ITACDEV"/>
<dbReference type="EMBL" id="CP008822">
    <property type="protein sequence ID" value="AIM27721.1"/>
    <property type="molecule type" value="Genomic_DNA"/>
</dbReference>
<dbReference type="Proteomes" id="UP000068832">
    <property type="component" value="Chromosome"/>
</dbReference>
<accession>A0A088E5X1</accession>
<dbReference type="InterPro" id="IPR017866">
    <property type="entry name" value="Succ-CoA_synthase_bsu_CS"/>
</dbReference>
<dbReference type="OrthoDB" id="146449at2157"/>
<evidence type="ECO:0000313" key="7">
    <source>
        <dbReference type="EMBL" id="AIM27721.1"/>
    </source>
</evidence>
<name>A0A088E5X1_9CREN</name>
<dbReference type="Proteomes" id="UP000056255">
    <property type="component" value="Chromosome"/>
</dbReference>
<evidence type="ECO:0000256" key="1">
    <source>
        <dbReference type="ARBA" id="ARBA00022598"/>
    </source>
</evidence>
<dbReference type="GO" id="GO:0042709">
    <property type="term" value="C:succinate-CoA ligase complex"/>
    <property type="evidence" value="ECO:0007669"/>
    <property type="project" value="TreeGrafter"/>
</dbReference>
<dbReference type="PANTHER" id="PTHR11815">
    <property type="entry name" value="SUCCINYL-COA SYNTHETASE BETA CHAIN"/>
    <property type="match status" value="1"/>
</dbReference>
<dbReference type="Gene3D" id="3.30.470.20">
    <property type="entry name" value="ATP-grasp fold, B domain"/>
    <property type="match status" value="1"/>
</dbReference>
<evidence type="ECO:0000313" key="16">
    <source>
        <dbReference type="Proteomes" id="UP000062398"/>
    </source>
</evidence>
<keyword evidence="5" id="KW-0067">ATP-binding</keyword>
<dbReference type="Proteomes" id="UP000062475">
    <property type="component" value="Chromosome"/>
</dbReference>
<dbReference type="PROSITE" id="PS50975">
    <property type="entry name" value="ATP_GRASP"/>
    <property type="match status" value="1"/>
</dbReference>
<evidence type="ECO:0000313" key="10">
    <source>
        <dbReference type="EMBL" id="AKV79067.1"/>
    </source>
</evidence>
<dbReference type="EC" id="6.2.1.5" evidence="7"/>
<evidence type="ECO:0000256" key="3">
    <source>
        <dbReference type="ARBA" id="ARBA00022741"/>
    </source>
</evidence>
<dbReference type="InterPro" id="IPR005809">
    <property type="entry name" value="Succ_CoA_ligase-like_bsu"/>
</dbReference>
<reference evidence="15 16" key="2">
    <citation type="journal article" date="2015" name="Genome Announc.">
        <title>Complete Genome Sequences of Evolved Arsenate-Resistant Metallosphaera sedula Strains.</title>
        <authorList>
            <person name="Ai C."/>
            <person name="McCarthy S."/>
            <person name="Schackwitz W."/>
            <person name="Martin J."/>
            <person name="Lipzen A."/>
            <person name="Blum P."/>
        </authorList>
    </citation>
    <scope>NUCLEOTIDE SEQUENCE [LARGE SCALE GENOMIC DNA]</scope>
    <source>
        <strain evidence="10 16">ARS120-1</strain>
        <strain evidence="11 15">ARS120-2</strain>
        <strain evidence="8 18">ARS50-1</strain>
        <strain evidence="9 17">ARS50-2</strain>
    </source>
</reference>
<keyword evidence="3 5" id="KW-0547">Nucleotide-binding</keyword>
<evidence type="ECO:0000313" key="18">
    <source>
        <dbReference type="Proteomes" id="UP000068832"/>
    </source>
</evidence>
<dbReference type="InterPro" id="IPR013815">
    <property type="entry name" value="ATP_grasp_subdomain_1"/>
</dbReference>
<dbReference type="Pfam" id="PF00549">
    <property type="entry name" value="Ligase_CoA"/>
    <property type="match status" value="1"/>
</dbReference>
<evidence type="ECO:0000256" key="5">
    <source>
        <dbReference type="PROSITE-ProRule" id="PRU00409"/>
    </source>
</evidence>
<dbReference type="PANTHER" id="PTHR11815:SF10">
    <property type="entry name" value="SUCCINATE--COA LIGASE [GDP-FORMING] SUBUNIT BETA, MITOCHONDRIAL"/>
    <property type="match status" value="1"/>
</dbReference>
<dbReference type="GeneID" id="91756083"/>
<evidence type="ECO:0000313" key="17">
    <source>
        <dbReference type="Proteomes" id="UP000062475"/>
    </source>
</evidence>
<dbReference type="RefSeq" id="WP_012021524.1">
    <property type="nucleotide sequence ID" value="NZ_AP019770.1"/>
</dbReference>
<evidence type="ECO:0000313" key="12">
    <source>
        <dbReference type="EMBL" id="AKV83547.1"/>
    </source>
</evidence>
<dbReference type="GO" id="GO:0006104">
    <property type="term" value="P:succinyl-CoA metabolic process"/>
    <property type="evidence" value="ECO:0007669"/>
    <property type="project" value="TreeGrafter"/>
</dbReference>
<evidence type="ECO:0000256" key="2">
    <source>
        <dbReference type="ARBA" id="ARBA00022723"/>
    </source>
</evidence>
<evidence type="ECO:0000313" key="15">
    <source>
        <dbReference type="Proteomes" id="UP000061362"/>
    </source>
</evidence>
<dbReference type="Pfam" id="PF08442">
    <property type="entry name" value="ATP-grasp_2"/>
    <property type="match status" value="1"/>
</dbReference>
<dbReference type="InterPro" id="IPR005811">
    <property type="entry name" value="SUCC_ACL_C"/>
</dbReference>
<keyword evidence="1 7" id="KW-0436">Ligase</keyword>
<evidence type="ECO:0000313" key="14">
    <source>
        <dbReference type="Proteomes" id="UP000056255"/>
    </source>
</evidence>
<dbReference type="SUPFAM" id="SSF56059">
    <property type="entry name" value="Glutathione synthetase ATP-binding domain-like"/>
    <property type="match status" value="1"/>
</dbReference>
<dbReference type="EMBL" id="CP012174">
    <property type="protein sequence ID" value="AKV79067.1"/>
    <property type="molecule type" value="Genomic_DNA"/>
</dbReference>
<evidence type="ECO:0000256" key="4">
    <source>
        <dbReference type="ARBA" id="ARBA00022842"/>
    </source>
</evidence>
<dbReference type="EMBL" id="CP012175">
    <property type="protein sequence ID" value="AKV81312.1"/>
    <property type="molecule type" value="Genomic_DNA"/>
</dbReference>